<evidence type="ECO:0000313" key="3">
    <source>
        <dbReference type="Proteomes" id="UP000012101"/>
    </source>
</evidence>
<proteinExistence type="predicted"/>
<feature type="region of interest" description="Disordered" evidence="1">
    <location>
        <begin position="27"/>
        <end position="62"/>
    </location>
</feature>
<dbReference type="Proteomes" id="UP000012101">
    <property type="component" value="Unassembled WGS sequence"/>
</dbReference>
<reference evidence="2 3" key="1">
    <citation type="submission" date="2013-01" db="EMBL/GenBank/DDBJ databases">
        <authorList>
            <person name="Harkins D.M."/>
            <person name="Durkin A.S."/>
            <person name="Brinkac L.M."/>
            <person name="Haft D.H."/>
            <person name="Selengut J.D."/>
            <person name="Sanka R."/>
            <person name="DePew J."/>
            <person name="Purushe J."/>
            <person name="Hospenthal D.R."/>
            <person name="Murray C.K."/>
            <person name="Pimentel G."/>
            <person name="Wasfy M."/>
            <person name="Vinetz J.M."/>
            <person name="Sutton G.G."/>
            <person name="Nierman W.C."/>
            <person name="Fouts D.E."/>
        </authorList>
    </citation>
    <scope>NUCLEOTIDE SEQUENCE [LARGE SCALE GENOMIC DNA]</scope>
    <source>
        <strain evidence="2 3">2006001855</strain>
    </source>
</reference>
<evidence type="ECO:0000313" key="2">
    <source>
        <dbReference type="EMBL" id="EMM71053.1"/>
    </source>
</evidence>
<dbReference type="AlphaFoldDB" id="M6FE84"/>
<organism evidence="2 3">
    <name type="scientific">Leptospira weilii str. 2006001855</name>
    <dbReference type="NCBI Taxonomy" id="996804"/>
    <lineage>
        <taxon>Bacteria</taxon>
        <taxon>Pseudomonadati</taxon>
        <taxon>Spirochaetota</taxon>
        <taxon>Spirochaetia</taxon>
        <taxon>Leptospirales</taxon>
        <taxon>Leptospiraceae</taxon>
        <taxon>Leptospira</taxon>
    </lineage>
</organism>
<evidence type="ECO:0000256" key="1">
    <source>
        <dbReference type="SAM" id="MobiDB-lite"/>
    </source>
</evidence>
<dbReference type="EMBL" id="AFJM02000060">
    <property type="protein sequence ID" value="EMM71053.1"/>
    <property type="molecule type" value="Genomic_DNA"/>
</dbReference>
<sequence length="62" mass="6970">MNKILECSFTAYELYCRCTRIENHSEEDEFANAPDKSSLKNRRMNVGTGKNGALGSIVNKVD</sequence>
<accession>M6FE84</accession>
<name>M6FE84_9LEPT</name>
<gene>
    <name evidence="2" type="ORF">LEP1GSC038_1606</name>
</gene>
<protein>
    <submittedName>
        <fullName evidence="2">Uncharacterized protein</fullName>
    </submittedName>
</protein>
<comment type="caution">
    <text evidence="2">The sequence shown here is derived from an EMBL/GenBank/DDBJ whole genome shotgun (WGS) entry which is preliminary data.</text>
</comment>